<keyword evidence="11" id="KW-1185">Reference proteome</keyword>
<organism evidence="10 11">
    <name type="scientific">Maribellus comscasis</name>
    <dbReference type="NCBI Taxonomy" id="2681766"/>
    <lineage>
        <taxon>Bacteria</taxon>
        <taxon>Pseudomonadati</taxon>
        <taxon>Bacteroidota</taxon>
        <taxon>Bacteroidia</taxon>
        <taxon>Marinilabiliales</taxon>
        <taxon>Prolixibacteraceae</taxon>
        <taxon>Maribellus</taxon>
    </lineage>
</organism>
<dbReference type="InterPro" id="IPR012338">
    <property type="entry name" value="Beta-lactam/transpept-like"/>
</dbReference>
<reference evidence="10 11" key="1">
    <citation type="submission" date="2019-11" db="EMBL/GenBank/DDBJ databases">
        <authorList>
            <person name="Zheng R.K."/>
            <person name="Sun C.M."/>
        </authorList>
    </citation>
    <scope>NUCLEOTIDE SEQUENCE [LARGE SCALE GENOMIC DNA]</scope>
    <source>
        <strain evidence="10 11">WC007</strain>
    </source>
</reference>
<dbReference type="EC" id="3.5.2.6" evidence="2 7"/>
<dbReference type="AlphaFoldDB" id="A0A6I6JND8"/>
<keyword evidence="4 7" id="KW-0378">Hydrolase</keyword>
<evidence type="ECO:0000256" key="2">
    <source>
        <dbReference type="ARBA" id="ARBA00012865"/>
    </source>
</evidence>
<dbReference type="SUPFAM" id="SSF56601">
    <property type="entry name" value="beta-lactamase/transpeptidase-like"/>
    <property type="match status" value="1"/>
</dbReference>
<evidence type="ECO:0000259" key="9">
    <source>
        <dbReference type="Pfam" id="PF00905"/>
    </source>
</evidence>
<dbReference type="KEGG" id="mcos:GM418_02805"/>
<dbReference type="PROSITE" id="PS00337">
    <property type="entry name" value="BETA_LACTAMASE_D"/>
    <property type="match status" value="1"/>
</dbReference>
<keyword evidence="5 7" id="KW-0046">Antibiotic resistance</keyword>
<evidence type="ECO:0000256" key="1">
    <source>
        <dbReference type="ARBA" id="ARBA00007898"/>
    </source>
</evidence>
<evidence type="ECO:0000256" key="6">
    <source>
        <dbReference type="PIRSR" id="PIRSR602137-50"/>
    </source>
</evidence>
<evidence type="ECO:0000256" key="4">
    <source>
        <dbReference type="ARBA" id="ARBA00022801"/>
    </source>
</evidence>
<evidence type="ECO:0000313" key="10">
    <source>
        <dbReference type="EMBL" id="QGY42619.1"/>
    </source>
</evidence>
<dbReference type="Proteomes" id="UP000428260">
    <property type="component" value="Chromosome"/>
</dbReference>
<dbReference type="InterPro" id="IPR002137">
    <property type="entry name" value="Beta-lactam_class-D_AS"/>
</dbReference>
<dbReference type="GO" id="GO:0008800">
    <property type="term" value="F:beta-lactamase activity"/>
    <property type="evidence" value="ECO:0007669"/>
    <property type="project" value="UniProtKB-UniRule"/>
</dbReference>
<comment type="catalytic activity">
    <reaction evidence="7">
        <text>a beta-lactam + H2O = a substituted beta-amino acid</text>
        <dbReference type="Rhea" id="RHEA:20401"/>
        <dbReference type="ChEBI" id="CHEBI:15377"/>
        <dbReference type="ChEBI" id="CHEBI:35627"/>
        <dbReference type="ChEBI" id="CHEBI:140347"/>
        <dbReference type="EC" id="3.5.2.6"/>
    </reaction>
</comment>
<dbReference type="GO" id="GO:0046677">
    <property type="term" value="P:response to antibiotic"/>
    <property type="evidence" value="ECO:0007669"/>
    <property type="project" value="UniProtKB-UniRule"/>
</dbReference>
<name>A0A6I6JND8_9BACT</name>
<gene>
    <name evidence="10" type="ORF">GM418_02805</name>
</gene>
<proteinExistence type="inferred from homology"/>
<dbReference type="GO" id="GO:0008658">
    <property type="term" value="F:penicillin binding"/>
    <property type="evidence" value="ECO:0007669"/>
    <property type="project" value="InterPro"/>
</dbReference>
<feature type="modified residue" description="N6-carboxylysine" evidence="6">
    <location>
        <position position="64"/>
    </location>
</feature>
<dbReference type="Pfam" id="PF00905">
    <property type="entry name" value="Transpeptidase"/>
    <property type="match status" value="1"/>
</dbReference>
<dbReference type="InterPro" id="IPR001460">
    <property type="entry name" value="PCN-bd_Tpept"/>
</dbReference>
<dbReference type="Gene3D" id="3.40.710.10">
    <property type="entry name" value="DD-peptidase/beta-lactamase superfamily"/>
    <property type="match status" value="1"/>
</dbReference>
<evidence type="ECO:0000256" key="8">
    <source>
        <dbReference type="SAM" id="SignalP"/>
    </source>
</evidence>
<feature type="active site" description="Acyl-ester intermediate" evidence="6">
    <location>
        <position position="61"/>
    </location>
</feature>
<evidence type="ECO:0000256" key="5">
    <source>
        <dbReference type="ARBA" id="ARBA00023251"/>
    </source>
</evidence>
<comment type="similarity">
    <text evidence="1 7">Belongs to the class-D beta-lactamase family.</text>
</comment>
<evidence type="ECO:0000256" key="3">
    <source>
        <dbReference type="ARBA" id="ARBA00022729"/>
    </source>
</evidence>
<feature type="domain" description="Penicillin-binding protein transpeptidase" evidence="9">
    <location>
        <begin position="56"/>
        <end position="258"/>
    </location>
</feature>
<feature type="signal peptide" evidence="8">
    <location>
        <begin position="1"/>
        <end position="18"/>
    </location>
</feature>
<evidence type="ECO:0000313" key="11">
    <source>
        <dbReference type="Proteomes" id="UP000428260"/>
    </source>
</evidence>
<accession>A0A6I6JND8</accession>
<sequence length="265" mass="31100">MKVILFVFFCFLSFLVCSQNDLMQPFKDCNVEGSITIYDYNGHKWISSDINDSHFQTLPASTFKILNSLILLEERLVKCENDIIKWPGDPDTLKYGYRPDIYRDMSLKEAYKLSAVWVYLELSKKVGKKKYKEYLSNCNYGNADLSVDDDDFWNFGHLGISPVNQIEVLVSIYEESLPFSKKSFKTLKEMMMEEKTDSYILRAKTGWTRDGGKDTGWWVGYVERENNVYFFATRLIKDRETLNPDFGRCRKEITRTILQQMNILE</sequence>
<dbReference type="RefSeq" id="WP_158862936.1">
    <property type="nucleotide sequence ID" value="NZ_CP046401.1"/>
</dbReference>
<keyword evidence="3 8" id="KW-0732">Signal</keyword>
<dbReference type="EMBL" id="CP046401">
    <property type="protein sequence ID" value="QGY42619.1"/>
    <property type="molecule type" value="Genomic_DNA"/>
</dbReference>
<dbReference type="GO" id="GO:0017001">
    <property type="term" value="P:antibiotic catabolic process"/>
    <property type="evidence" value="ECO:0007669"/>
    <property type="project" value="InterPro"/>
</dbReference>
<evidence type="ECO:0000256" key="7">
    <source>
        <dbReference type="RuleBase" id="RU361140"/>
    </source>
</evidence>
<feature type="chain" id="PRO_5026228572" description="Beta-lactamase" evidence="8">
    <location>
        <begin position="19"/>
        <end position="265"/>
    </location>
</feature>
<protein>
    <recommendedName>
        <fullName evidence="2 7">Beta-lactamase</fullName>
        <ecNumber evidence="2 7">3.5.2.6</ecNumber>
    </recommendedName>
</protein>